<evidence type="ECO:0000313" key="2">
    <source>
        <dbReference type="EMBL" id="KRY64052.1"/>
    </source>
</evidence>
<feature type="compositionally biased region" description="Basic and acidic residues" evidence="1">
    <location>
        <begin position="1"/>
        <end position="23"/>
    </location>
</feature>
<evidence type="ECO:0000313" key="3">
    <source>
        <dbReference type="Proteomes" id="UP000055024"/>
    </source>
</evidence>
<proteinExistence type="predicted"/>
<organism evidence="2 3">
    <name type="scientific">Trichinella zimbabwensis</name>
    <dbReference type="NCBI Taxonomy" id="268475"/>
    <lineage>
        <taxon>Eukaryota</taxon>
        <taxon>Metazoa</taxon>
        <taxon>Ecdysozoa</taxon>
        <taxon>Nematoda</taxon>
        <taxon>Enoplea</taxon>
        <taxon>Dorylaimia</taxon>
        <taxon>Trichinellida</taxon>
        <taxon>Trichinellidae</taxon>
        <taxon>Trichinella</taxon>
    </lineage>
</organism>
<reference evidence="2 3" key="1">
    <citation type="submission" date="2015-01" db="EMBL/GenBank/DDBJ databases">
        <title>Evolution of Trichinella species and genotypes.</title>
        <authorList>
            <person name="Korhonen P.K."/>
            <person name="Edoardo P."/>
            <person name="Giuseppe L.R."/>
            <person name="Gasser R.B."/>
        </authorList>
    </citation>
    <scope>NUCLEOTIDE SEQUENCE [LARGE SCALE GENOMIC DNA]</scope>
    <source>
        <strain evidence="2">ISS1029</strain>
    </source>
</reference>
<comment type="caution">
    <text evidence="2">The sequence shown here is derived from an EMBL/GenBank/DDBJ whole genome shotgun (WGS) entry which is preliminary data.</text>
</comment>
<keyword evidence="3" id="KW-1185">Reference proteome</keyword>
<dbReference type="AlphaFoldDB" id="A0A0V1DRH0"/>
<sequence length="30" mass="3468">MKLNRNEKALSKAAQSKDPELKNRLKKSQI</sequence>
<gene>
    <name evidence="2" type="ORF">T11_702</name>
</gene>
<accession>A0A0V1DRH0</accession>
<evidence type="ECO:0000256" key="1">
    <source>
        <dbReference type="SAM" id="MobiDB-lite"/>
    </source>
</evidence>
<dbReference type="Proteomes" id="UP000055024">
    <property type="component" value="Unassembled WGS sequence"/>
</dbReference>
<name>A0A0V1DRH0_9BILA</name>
<feature type="region of interest" description="Disordered" evidence="1">
    <location>
        <begin position="1"/>
        <end position="30"/>
    </location>
</feature>
<protein>
    <submittedName>
        <fullName evidence="2">Uncharacterized protein</fullName>
    </submittedName>
</protein>
<dbReference type="EMBL" id="JYDP01008086">
    <property type="protein sequence ID" value="KRY64052.1"/>
    <property type="molecule type" value="Genomic_DNA"/>
</dbReference>